<accession>A0A1G8AJ27</accession>
<proteinExistence type="predicted"/>
<name>A0A1G8AJ27_9SPHI</name>
<dbReference type="STRING" id="405671.SAMN05421827_11930"/>
<keyword evidence="2" id="KW-1185">Reference proteome</keyword>
<dbReference type="RefSeq" id="WP_090502885.1">
    <property type="nucleotide sequence ID" value="NZ_FNCH01000019.1"/>
</dbReference>
<sequence>MPYTSLTTSDSSITPQIMQDEGTMKAFQSVAQSTALAVQDAVDNLRNVNTISSTAIGVAMAQMLAVPADAEQYTPIVTAAQALATSAAANFLVVGQNAATVLSGFPSK</sequence>
<organism evidence="1 2">
    <name type="scientific">Pedobacter terrae</name>
    <dbReference type="NCBI Taxonomy" id="405671"/>
    <lineage>
        <taxon>Bacteria</taxon>
        <taxon>Pseudomonadati</taxon>
        <taxon>Bacteroidota</taxon>
        <taxon>Sphingobacteriia</taxon>
        <taxon>Sphingobacteriales</taxon>
        <taxon>Sphingobacteriaceae</taxon>
        <taxon>Pedobacter</taxon>
    </lineage>
</organism>
<gene>
    <name evidence="1" type="ORF">SAMN05421827_11930</name>
</gene>
<evidence type="ECO:0000313" key="1">
    <source>
        <dbReference type="EMBL" id="SDH20941.1"/>
    </source>
</evidence>
<evidence type="ECO:0000313" key="2">
    <source>
        <dbReference type="Proteomes" id="UP000199643"/>
    </source>
</evidence>
<evidence type="ECO:0008006" key="3">
    <source>
        <dbReference type="Google" id="ProtNLM"/>
    </source>
</evidence>
<dbReference type="Proteomes" id="UP000199643">
    <property type="component" value="Unassembled WGS sequence"/>
</dbReference>
<dbReference type="AlphaFoldDB" id="A0A1G8AJ27"/>
<dbReference type="OrthoDB" id="768783at2"/>
<reference evidence="2" key="1">
    <citation type="submission" date="2016-10" db="EMBL/GenBank/DDBJ databases">
        <authorList>
            <person name="Varghese N."/>
            <person name="Submissions S."/>
        </authorList>
    </citation>
    <scope>NUCLEOTIDE SEQUENCE [LARGE SCALE GENOMIC DNA]</scope>
    <source>
        <strain evidence="2">DSM 17933</strain>
    </source>
</reference>
<dbReference type="EMBL" id="FNCH01000019">
    <property type="protein sequence ID" value="SDH20941.1"/>
    <property type="molecule type" value="Genomic_DNA"/>
</dbReference>
<protein>
    <recommendedName>
        <fullName evidence="3">Killing trait domain-containing protein</fullName>
    </recommendedName>
</protein>